<name>A0ABR2DV06_9ROSI</name>
<sequence>MKEGRGNIFIDSITENRDKESSVDGSTTSNRMGYGEVIDPTINGEEDCPALQSGVPPYELERRLHELLEQQIRELEIS</sequence>
<reference evidence="2 3" key="1">
    <citation type="journal article" date="2024" name="G3 (Bethesda)">
        <title>Genome assembly of Hibiscus sabdariffa L. provides insights into metabolisms of medicinal natural products.</title>
        <authorList>
            <person name="Kim T."/>
        </authorList>
    </citation>
    <scope>NUCLEOTIDE SEQUENCE [LARGE SCALE GENOMIC DNA]</scope>
    <source>
        <strain evidence="2">TK-2024</strain>
        <tissue evidence="2">Old leaves</tissue>
    </source>
</reference>
<protein>
    <submittedName>
        <fullName evidence="2">Uncharacterized protein</fullName>
    </submittedName>
</protein>
<accession>A0ABR2DV06</accession>
<dbReference type="EMBL" id="JBBPBM010000022">
    <property type="protein sequence ID" value="KAK8547471.1"/>
    <property type="molecule type" value="Genomic_DNA"/>
</dbReference>
<organism evidence="2 3">
    <name type="scientific">Hibiscus sabdariffa</name>
    <name type="common">roselle</name>
    <dbReference type="NCBI Taxonomy" id="183260"/>
    <lineage>
        <taxon>Eukaryota</taxon>
        <taxon>Viridiplantae</taxon>
        <taxon>Streptophyta</taxon>
        <taxon>Embryophyta</taxon>
        <taxon>Tracheophyta</taxon>
        <taxon>Spermatophyta</taxon>
        <taxon>Magnoliopsida</taxon>
        <taxon>eudicotyledons</taxon>
        <taxon>Gunneridae</taxon>
        <taxon>Pentapetalae</taxon>
        <taxon>rosids</taxon>
        <taxon>malvids</taxon>
        <taxon>Malvales</taxon>
        <taxon>Malvaceae</taxon>
        <taxon>Malvoideae</taxon>
        <taxon>Hibiscus</taxon>
    </lineage>
</organism>
<gene>
    <name evidence="2" type="ORF">V6N12_031608</name>
</gene>
<keyword evidence="3" id="KW-1185">Reference proteome</keyword>
<evidence type="ECO:0000313" key="2">
    <source>
        <dbReference type="EMBL" id="KAK8547471.1"/>
    </source>
</evidence>
<evidence type="ECO:0000256" key="1">
    <source>
        <dbReference type="SAM" id="MobiDB-lite"/>
    </source>
</evidence>
<feature type="region of interest" description="Disordered" evidence="1">
    <location>
        <begin position="1"/>
        <end position="35"/>
    </location>
</feature>
<proteinExistence type="predicted"/>
<comment type="caution">
    <text evidence="2">The sequence shown here is derived from an EMBL/GenBank/DDBJ whole genome shotgun (WGS) entry which is preliminary data.</text>
</comment>
<dbReference type="Proteomes" id="UP001472677">
    <property type="component" value="Unassembled WGS sequence"/>
</dbReference>
<evidence type="ECO:0000313" key="3">
    <source>
        <dbReference type="Proteomes" id="UP001472677"/>
    </source>
</evidence>